<evidence type="ECO:0000313" key="8">
    <source>
        <dbReference type="EMBL" id="TSH90213.1"/>
    </source>
</evidence>
<evidence type="ECO:0000256" key="1">
    <source>
        <dbReference type="ARBA" id="ARBA00022490"/>
    </source>
</evidence>
<protein>
    <recommendedName>
        <fullName evidence="5">Ribosome maturation factor RimM</fullName>
    </recommendedName>
</protein>
<dbReference type="EMBL" id="VLTJ01000039">
    <property type="protein sequence ID" value="TSH90213.1"/>
    <property type="molecule type" value="Genomic_DNA"/>
</dbReference>
<dbReference type="OrthoDB" id="9783509at2"/>
<sequence length="200" mass="21327">MLTQSGAVPADLIELGRITGAYGVHGWVKIEPYAAQSAVLLGVRQWWLGREADVAGGGAAQAPRPVRVLRSRPQGSSIVAHLEGVDDRTVAEALKSQRVWVPRSTFPAPDDDEYYWVDLIGCAVWGVDEAGGPVMLGSVVQVADNGAHAVLEVQRLSEAGAPAVDAKGRPVTMLVPFVEAHVGSVDLAERRIDTDWPADF</sequence>
<dbReference type="PANTHER" id="PTHR33692:SF1">
    <property type="entry name" value="RIBOSOME MATURATION FACTOR RIMM"/>
    <property type="match status" value="1"/>
</dbReference>
<dbReference type="Proteomes" id="UP000318405">
    <property type="component" value="Unassembled WGS sequence"/>
</dbReference>
<reference evidence="8 9" key="1">
    <citation type="submission" date="2019-07" db="EMBL/GenBank/DDBJ databases">
        <title>Qingshengfaniella alkalisoli gen. nov., sp. nov., isolated from saline soil.</title>
        <authorList>
            <person name="Xu L."/>
            <person name="Huang X.-X."/>
            <person name="Sun J.-Q."/>
        </authorList>
    </citation>
    <scope>NUCLEOTIDE SEQUENCE [LARGE SCALE GENOMIC DNA]</scope>
    <source>
        <strain evidence="8 9">DSM 27279</strain>
    </source>
</reference>
<dbReference type="PANTHER" id="PTHR33692">
    <property type="entry name" value="RIBOSOME MATURATION FACTOR RIMM"/>
    <property type="match status" value="1"/>
</dbReference>
<proteinExistence type="inferred from homology"/>
<comment type="function">
    <text evidence="5">An accessory protein needed during the final step in the assembly of 30S ribosomal subunit, possibly for assembly of the head region. Essential for efficient processing of 16S rRNA. May be needed both before and after RbfA during the maturation of 16S rRNA. It has affinity for free ribosomal 30S subunits but not for 70S ribosomes.</text>
</comment>
<evidence type="ECO:0000256" key="4">
    <source>
        <dbReference type="ARBA" id="ARBA00023186"/>
    </source>
</evidence>
<comment type="subcellular location">
    <subcellularLocation>
        <location evidence="5">Cytoplasm</location>
    </subcellularLocation>
</comment>
<gene>
    <name evidence="5 8" type="primary">rimM</name>
    <name evidence="8" type="ORF">FOZ76_20465</name>
</gene>
<dbReference type="InterPro" id="IPR011033">
    <property type="entry name" value="PRC_barrel-like_sf"/>
</dbReference>
<dbReference type="GO" id="GO:0005840">
    <property type="term" value="C:ribosome"/>
    <property type="evidence" value="ECO:0007669"/>
    <property type="project" value="InterPro"/>
</dbReference>
<dbReference type="SUPFAM" id="SSF50346">
    <property type="entry name" value="PRC-barrel domain"/>
    <property type="match status" value="1"/>
</dbReference>
<keyword evidence="1 5" id="KW-0963">Cytoplasm</keyword>
<evidence type="ECO:0000256" key="5">
    <source>
        <dbReference type="HAMAP-Rule" id="MF_00014"/>
    </source>
</evidence>
<dbReference type="HAMAP" id="MF_00014">
    <property type="entry name" value="Ribosome_mat_RimM"/>
    <property type="match status" value="1"/>
</dbReference>
<evidence type="ECO:0000256" key="3">
    <source>
        <dbReference type="ARBA" id="ARBA00022552"/>
    </source>
</evidence>
<evidence type="ECO:0000259" key="6">
    <source>
        <dbReference type="Pfam" id="PF01782"/>
    </source>
</evidence>
<dbReference type="InterPro" id="IPR011961">
    <property type="entry name" value="RimM"/>
</dbReference>
<name>A0A556ABG1_9BURK</name>
<comment type="domain">
    <text evidence="5">The PRC barrel domain binds ribosomal protein uS19.</text>
</comment>
<dbReference type="RefSeq" id="WP_143950127.1">
    <property type="nucleotide sequence ID" value="NZ_BAABMB010000003.1"/>
</dbReference>
<dbReference type="InterPro" id="IPR036976">
    <property type="entry name" value="RimM_N_sf"/>
</dbReference>
<evidence type="ECO:0000259" key="7">
    <source>
        <dbReference type="Pfam" id="PF24986"/>
    </source>
</evidence>
<comment type="subunit">
    <text evidence="5">Binds ribosomal protein uS19.</text>
</comment>
<dbReference type="GO" id="GO:0006364">
    <property type="term" value="P:rRNA processing"/>
    <property type="evidence" value="ECO:0007669"/>
    <property type="project" value="UniProtKB-UniRule"/>
</dbReference>
<keyword evidence="2 5" id="KW-0690">Ribosome biogenesis</keyword>
<accession>A0A556ABG1</accession>
<feature type="domain" description="RimM N-terminal" evidence="6">
    <location>
        <begin position="15"/>
        <end position="104"/>
    </location>
</feature>
<dbReference type="GO" id="GO:0042274">
    <property type="term" value="P:ribosomal small subunit biogenesis"/>
    <property type="evidence" value="ECO:0007669"/>
    <property type="project" value="UniProtKB-UniRule"/>
</dbReference>
<dbReference type="AlphaFoldDB" id="A0A556ABG1"/>
<dbReference type="Pfam" id="PF01782">
    <property type="entry name" value="RimM"/>
    <property type="match status" value="1"/>
</dbReference>
<dbReference type="InterPro" id="IPR056792">
    <property type="entry name" value="PRC_RimM"/>
</dbReference>
<evidence type="ECO:0000313" key="9">
    <source>
        <dbReference type="Proteomes" id="UP000318405"/>
    </source>
</evidence>
<dbReference type="GO" id="GO:0005737">
    <property type="term" value="C:cytoplasm"/>
    <property type="evidence" value="ECO:0007669"/>
    <property type="project" value="UniProtKB-SubCell"/>
</dbReference>
<feature type="domain" description="Ribosome maturation factor RimM PRC barrel" evidence="7">
    <location>
        <begin position="116"/>
        <end position="199"/>
    </location>
</feature>
<dbReference type="GO" id="GO:0043022">
    <property type="term" value="F:ribosome binding"/>
    <property type="evidence" value="ECO:0007669"/>
    <property type="project" value="InterPro"/>
</dbReference>
<dbReference type="InterPro" id="IPR002676">
    <property type="entry name" value="RimM_N"/>
</dbReference>
<dbReference type="SUPFAM" id="SSF50447">
    <property type="entry name" value="Translation proteins"/>
    <property type="match status" value="1"/>
</dbReference>
<comment type="similarity">
    <text evidence="5">Belongs to the RimM family.</text>
</comment>
<comment type="caution">
    <text evidence="8">The sequence shown here is derived from an EMBL/GenBank/DDBJ whole genome shotgun (WGS) entry which is preliminary data.</text>
</comment>
<dbReference type="Gene3D" id="2.30.30.240">
    <property type="entry name" value="PRC-barrel domain"/>
    <property type="match status" value="1"/>
</dbReference>
<dbReference type="Gene3D" id="2.40.30.60">
    <property type="entry name" value="RimM"/>
    <property type="match status" value="1"/>
</dbReference>
<evidence type="ECO:0000256" key="2">
    <source>
        <dbReference type="ARBA" id="ARBA00022517"/>
    </source>
</evidence>
<keyword evidence="3 5" id="KW-0698">rRNA processing</keyword>
<keyword evidence="4 5" id="KW-0143">Chaperone</keyword>
<dbReference type="InterPro" id="IPR009000">
    <property type="entry name" value="Transl_B-barrel_sf"/>
</dbReference>
<organism evidence="8 9">
    <name type="scientific">Verticiella sediminum</name>
    <dbReference type="NCBI Taxonomy" id="1247510"/>
    <lineage>
        <taxon>Bacteria</taxon>
        <taxon>Pseudomonadati</taxon>
        <taxon>Pseudomonadota</taxon>
        <taxon>Betaproteobacteria</taxon>
        <taxon>Burkholderiales</taxon>
        <taxon>Alcaligenaceae</taxon>
        <taxon>Verticiella</taxon>
    </lineage>
</organism>
<dbReference type="NCBIfam" id="TIGR02273">
    <property type="entry name" value="16S_RimM"/>
    <property type="match status" value="1"/>
</dbReference>
<dbReference type="Pfam" id="PF24986">
    <property type="entry name" value="PRC_RimM"/>
    <property type="match status" value="1"/>
</dbReference>
<keyword evidence="9" id="KW-1185">Reference proteome</keyword>